<dbReference type="GO" id="GO:0044666">
    <property type="term" value="C:MLL3/4 complex"/>
    <property type="evidence" value="ECO:0007669"/>
    <property type="project" value="TreeGrafter"/>
</dbReference>
<dbReference type="PANTHER" id="PTHR45888">
    <property type="entry name" value="HL01030P-RELATED"/>
    <property type="match status" value="1"/>
</dbReference>
<proteinExistence type="predicted"/>
<reference evidence="12" key="1">
    <citation type="submission" date="2016-06" db="UniProtKB">
        <authorList>
            <consortium name="WormBaseParasite"/>
        </authorList>
    </citation>
    <scope>IDENTIFICATION</scope>
</reference>
<keyword evidence="3" id="KW-0677">Repeat</keyword>
<evidence type="ECO:0000256" key="8">
    <source>
        <dbReference type="ARBA" id="ARBA00023242"/>
    </source>
</evidence>
<name>A0A183IG91_9BILA</name>
<dbReference type="GO" id="GO:0008270">
    <property type="term" value="F:zinc ion binding"/>
    <property type="evidence" value="ECO:0007669"/>
    <property type="project" value="UniProtKB-KW"/>
</dbReference>
<dbReference type="InterPro" id="IPR036910">
    <property type="entry name" value="HMG_box_dom_sf"/>
</dbReference>
<dbReference type="Gene3D" id="1.10.30.10">
    <property type="entry name" value="High mobility group box domain"/>
    <property type="match status" value="1"/>
</dbReference>
<dbReference type="PANTHER" id="PTHR45888:SF6">
    <property type="entry name" value="HL01030P-RELATED"/>
    <property type="match status" value="1"/>
</dbReference>
<dbReference type="SUPFAM" id="SSF47095">
    <property type="entry name" value="HMG-box"/>
    <property type="match status" value="1"/>
</dbReference>
<feature type="region of interest" description="Disordered" evidence="10">
    <location>
        <begin position="112"/>
        <end position="133"/>
    </location>
</feature>
<keyword evidence="8 9" id="KW-0539">Nucleus</keyword>
<keyword evidence="6" id="KW-0805">Transcription regulation</keyword>
<feature type="region of interest" description="Disordered" evidence="10">
    <location>
        <begin position="58"/>
        <end position="82"/>
    </location>
</feature>
<feature type="region of interest" description="Disordered" evidence="10">
    <location>
        <begin position="1186"/>
        <end position="1221"/>
    </location>
</feature>
<feature type="domain" description="HMG box" evidence="11">
    <location>
        <begin position="423"/>
        <end position="489"/>
    </location>
</feature>
<protein>
    <submittedName>
        <fullName evidence="12">HMG box domain-containing protein</fullName>
    </submittedName>
</protein>
<feature type="compositionally biased region" description="Basic residues" evidence="10">
    <location>
        <begin position="1208"/>
        <end position="1218"/>
    </location>
</feature>
<evidence type="ECO:0000256" key="9">
    <source>
        <dbReference type="PROSITE-ProRule" id="PRU00267"/>
    </source>
</evidence>
<feature type="region of interest" description="Disordered" evidence="10">
    <location>
        <begin position="476"/>
        <end position="511"/>
    </location>
</feature>
<keyword evidence="4" id="KW-0863">Zinc-finger</keyword>
<accession>A0A183IG91</accession>
<evidence type="ECO:0000256" key="2">
    <source>
        <dbReference type="ARBA" id="ARBA00022723"/>
    </source>
</evidence>
<feature type="DNA-binding region" description="HMG box" evidence="9">
    <location>
        <begin position="423"/>
        <end position="489"/>
    </location>
</feature>
<feature type="compositionally biased region" description="Basic and acidic residues" evidence="10">
    <location>
        <begin position="476"/>
        <end position="499"/>
    </location>
</feature>
<feature type="compositionally biased region" description="Low complexity" evidence="10">
    <location>
        <begin position="572"/>
        <end position="584"/>
    </location>
</feature>
<evidence type="ECO:0000313" key="12">
    <source>
        <dbReference type="WBParaSite" id="SBAD_0000276501-mRNA-1"/>
    </source>
</evidence>
<evidence type="ECO:0000259" key="11">
    <source>
        <dbReference type="PROSITE" id="PS50118"/>
    </source>
</evidence>
<comment type="subcellular location">
    <subcellularLocation>
        <location evidence="1">Nucleus</location>
    </subcellularLocation>
</comment>
<evidence type="ECO:0000256" key="10">
    <source>
        <dbReference type="SAM" id="MobiDB-lite"/>
    </source>
</evidence>
<keyword evidence="9" id="KW-0238">DNA-binding</keyword>
<evidence type="ECO:0000256" key="1">
    <source>
        <dbReference type="ARBA" id="ARBA00004123"/>
    </source>
</evidence>
<dbReference type="WBParaSite" id="SBAD_0000276501-mRNA-1">
    <property type="protein sequence ID" value="SBAD_0000276501-mRNA-1"/>
    <property type="gene ID" value="SBAD_0000276501"/>
</dbReference>
<evidence type="ECO:0000256" key="7">
    <source>
        <dbReference type="ARBA" id="ARBA00023163"/>
    </source>
</evidence>
<sequence length="1725" mass="186800">LLEDQSDFEKLDLLGEFGTDGCLSASQQSVADFVPSYTEKQKRNKSRKSVKIGVGGFVARPSRQRAERQGSEECFSSSDTHESPNVLFGGGNYLQDSGVGNVCAATDFQQAASSHAEDGGSDGKPKKRKRSRKKCQLDDFYPAYIQEAFFGNTVSDPKFMPPASNCIPLLEEVVPAPSEGPVGGDCEINAELMRKPLSSCSAGGGQSSGGVRLDTQMADSAVELNENEEIFPHELQHHDFTNLLDMLMQADIDSVVHDGGCISEKRPSSVKDDNLDNLIESALGGLDNGDVDRLMDNMLASEIREDGGGGGDRSNSNQLLTTVSQPPQQPSTSFDQSGTPFDVDCSQVAAAAAYALESQCKAVTLPKTTFVCQPELTIPSTSQSTFHHQPVMPTNNSPKVVECQGGGDMKSYLERWEQDEPLGERSSIAAVLHANIHYPELKFRYPHWAERAKHIAKLWRALNQDARQQYVQMARENRSMIRQESKARRLSPRRKDSSKTHAASAGTGSSMKVMTTTRCIPSGSEGDQEASFLASRMVVNSGSAAPGLLCDVNYSNLSRFSVTDGFGPVVGSSPQMKQQQQSPMFRTEPSATLSDSGPKQESDDLRLAAALPKYSASHAAVCLPSSSSGAGAGAVAALNKNESCYFRMPLVPNNVSTSFVTGGQLRMQQTAAAAASSYSSIVIEDGLKMHDPPVLMRRQSFSNDKTTTPLNFSLNSGMVMDRNAIMQSLKQQIDDNKQPPAQRIIKQSGTCFIVITHRSRECDVIASCSKASENFLIRGLDIKEEPYMDDRKCVTPNYSERFGASIRGPGSADSLTMPNYSEMDYHQQQGKASGPMFSQSHVSVFDEFLPGDGKEWVNRVNVHQQQQVASGYSTSDQWTASGTASIVAQQPNYSSGTNVTALAARIPVAQTRLPVHHSCPGALSPSPTYKDQYREDWLLKNQLSLENQQKALETELIQLRRTKKNTGSKQRQMRKNGLEPPEADQLAFTRLSQEISERQKLLDHVKKQLKQHSLLMQDYQTKRNAATAIENSRIVQNVISGGQPVVVASSSTSADLLAGSAATVYKFPYCAASSTAVAANTPPDFGRCGVVTEQFAPTPPQYRFTSAERSASVVAASPSPLMPPASPLIVGTRNFPCQKSHSADNVHQYAGTPPSDYAFASAVDPSSSLDRNVVRLNAAAVVSSIPPGSASATSNAGVMQSPAAEAKMKKKRSRKKKTSTTSALNEVKLLHVPRFGLNGQSGLLLDGTCGELQEVLVDRRLSMLERYSHTVEADIVDVLQRLINQVCSMVGGDREASDGANTLLKTLLQDSPVSLRDVEAEENRRKASDCKRFAVNAEINDASKRRSSWNAPTSPRKRQRKATKVKNVECLSLDSYSAFCEQVAMQLRCLAPLPIQEPVPKDDPLLSHFYGVTPLSNHKNYVIGNKVGRIQLAFIGDYYSQPLDGVDRTATVGAMAATPVSAPTLGSVPSSSSASAVPIISTGGFPDLINDGVAKCISPSIADDDRSTGSPTELIYNSQQCPEEEVLPNYPALKPSVGNEGRLSPNFRLVAAVPVRAVPPDPPFKALCSDSMLANNGGNTSMTTVVKTEGTDGLVNVTLTLDSDAMSNVHNVLRGLAFLLNIDVPEQFEIQMDTPPQTPERGSEDDNDYGGGHVSRPLLTALSITHPLRSLAAAREYNESQQLFCRHCEVSIQQAMVRKKLAELGLTPKEDVSAFMSFALTRIMF</sequence>
<feature type="region of interest" description="Disordered" evidence="10">
    <location>
        <begin position="1632"/>
        <end position="1652"/>
    </location>
</feature>
<evidence type="ECO:0000256" key="3">
    <source>
        <dbReference type="ARBA" id="ARBA00022737"/>
    </source>
</evidence>
<dbReference type="GO" id="GO:0003713">
    <property type="term" value="F:transcription coactivator activity"/>
    <property type="evidence" value="ECO:0007669"/>
    <property type="project" value="TreeGrafter"/>
</dbReference>
<keyword evidence="7" id="KW-0804">Transcription</keyword>
<organism evidence="12">
    <name type="scientific">Soboliphyme baturini</name>
    <dbReference type="NCBI Taxonomy" id="241478"/>
    <lineage>
        <taxon>Eukaryota</taxon>
        <taxon>Metazoa</taxon>
        <taxon>Ecdysozoa</taxon>
        <taxon>Nematoda</taxon>
        <taxon>Enoplea</taxon>
        <taxon>Dorylaimia</taxon>
        <taxon>Dioctophymatida</taxon>
        <taxon>Dioctophymatoidea</taxon>
        <taxon>Soboliphymatidae</taxon>
        <taxon>Soboliphyme</taxon>
    </lineage>
</organism>
<feature type="compositionally biased region" description="Basic and acidic residues" evidence="10">
    <location>
        <begin position="115"/>
        <end position="124"/>
    </location>
</feature>
<keyword evidence="5" id="KW-0862">Zinc</keyword>
<feature type="region of interest" description="Disordered" evidence="10">
    <location>
        <begin position="302"/>
        <end position="338"/>
    </location>
</feature>
<feature type="region of interest" description="Disordered" evidence="10">
    <location>
        <begin position="571"/>
        <end position="602"/>
    </location>
</feature>
<evidence type="ECO:0000256" key="4">
    <source>
        <dbReference type="ARBA" id="ARBA00022771"/>
    </source>
</evidence>
<keyword evidence="2" id="KW-0479">Metal-binding</keyword>
<evidence type="ECO:0000256" key="6">
    <source>
        <dbReference type="ARBA" id="ARBA00023015"/>
    </source>
</evidence>
<dbReference type="GO" id="GO:0003677">
    <property type="term" value="F:DNA binding"/>
    <property type="evidence" value="ECO:0007669"/>
    <property type="project" value="UniProtKB-UniRule"/>
</dbReference>
<dbReference type="PROSITE" id="PS50118">
    <property type="entry name" value="HMG_BOX_2"/>
    <property type="match status" value="1"/>
</dbReference>
<dbReference type="GO" id="GO:0045944">
    <property type="term" value="P:positive regulation of transcription by RNA polymerase II"/>
    <property type="evidence" value="ECO:0007669"/>
    <property type="project" value="TreeGrafter"/>
</dbReference>
<dbReference type="InterPro" id="IPR009071">
    <property type="entry name" value="HMG_box_dom"/>
</dbReference>
<feature type="compositionally biased region" description="Polar residues" evidence="10">
    <location>
        <begin position="313"/>
        <end position="338"/>
    </location>
</feature>
<dbReference type="GO" id="GO:0042800">
    <property type="term" value="F:histone H3K4 methyltransferase activity"/>
    <property type="evidence" value="ECO:0007669"/>
    <property type="project" value="TreeGrafter"/>
</dbReference>
<evidence type="ECO:0000256" key="5">
    <source>
        <dbReference type="ARBA" id="ARBA00022833"/>
    </source>
</evidence>